<feature type="transmembrane region" description="Helical" evidence="1">
    <location>
        <begin position="341"/>
        <end position="363"/>
    </location>
</feature>
<feature type="transmembrane region" description="Helical" evidence="1">
    <location>
        <begin position="383"/>
        <end position="406"/>
    </location>
</feature>
<organism evidence="2 3">
    <name type="scientific">Microbacterium maritypicum MF109</name>
    <dbReference type="NCBI Taxonomy" id="1333857"/>
    <lineage>
        <taxon>Bacteria</taxon>
        <taxon>Bacillati</taxon>
        <taxon>Actinomycetota</taxon>
        <taxon>Actinomycetes</taxon>
        <taxon>Micrococcales</taxon>
        <taxon>Microbacteriaceae</taxon>
        <taxon>Microbacterium</taxon>
    </lineage>
</organism>
<feature type="transmembrane region" description="Helical" evidence="1">
    <location>
        <begin position="448"/>
        <end position="468"/>
    </location>
</feature>
<dbReference type="PATRIC" id="fig|1333857.3.peg.1846"/>
<evidence type="ECO:0000256" key="1">
    <source>
        <dbReference type="SAM" id="Phobius"/>
    </source>
</evidence>
<feature type="transmembrane region" description="Helical" evidence="1">
    <location>
        <begin position="7"/>
        <end position="27"/>
    </location>
</feature>
<dbReference type="Proteomes" id="UP000016033">
    <property type="component" value="Unassembled WGS sequence"/>
</dbReference>
<proteinExistence type="predicted"/>
<protein>
    <recommendedName>
        <fullName evidence="4">Glycosyltransferase RgtA/B/C/D-like domain-containing protein</fullName>
    </recommendedName>
</protein>
<comment type="caution">
    <text evidence="2">The sequence shown here is derived from an EMBL/GenBank/DDBJ whole genome shotgun (WGS) entry which is preliminary data.</text>
</comment>
<keyword evidence="1" id="KW-0812">Transmembrane</keyword>
<dbReference type="EMBL" id="ATAO01000184">
    <property type="protein sequence ID" value="EQM76979.1"/>
    <property type="molecule type" value="Genomic_DNA"/>
</dbReference>
<feature type="transmembrane region" description="Helical" evidence="1">
    <location>
        <begin position="134"/>
        <end position="154"/>
    </location>
</feature>
<feature type="transmembrane region" description="Helical" evidence="1">
    <location>
        <begin position="257"/>
        <end position="279"/>
    </location>
</feature>
<reference evidence="2 3" key="1">
    <citation type="journal article" date="2013" name="Genome Announc.">
        <title>Whole-genome sequences of five oyster-associated bacteria show potential for crude oil hydrocarbon degradation.</title>
        <authorList>
            <person name="Chauhan A."/>
            <person name="Green S."/>
            <person name="Pathak A."/>
            <person name="Thomas J."/>
            <person name="Venkatramanan R."/>
        </authorList>
    </citation>
    <scope>NUCLEOTIDE SEQUENCE [LARGE SCALE GENOMIC DNA]</scope>
    <source>
        <strain evidence="2 3">MF109</strain>
    </source>
</reference>
<evidence type="ECO:0000313" key="3">
    <source>
        <dbReference type="Proteomes" id="UP000016033"/>
    </source>
</evidence>
<evidence type="ECO:0008006" key="4">
    <source>
        <dbReference type="Google" id="ProtNLM"/>
    </source>
</evidence>
<sequence length="469" mass="50390">MAARRAIPLVVLSLFISLFGAGLFTIAQDGHPLSVIDEHIHFDTAVKAGQGELPYRGMLLGQELLDEWACGVGHEGGDIPYPCGDPRVTPDAIPSGKYSTGYGHYPTYFFAAAGFQKIFGAITGSEDLLQGFRVFSALTLFLGVVATAVFGWLLGLRGARLIAVTAVPIATSMVVFAGTIVNPTSTSVLAGALIGGTGLLWMRRGRGFVWFALSVAFASSIAVTVVLPAGGFGLAMLVALIWKRAAFFRELEWHPRWWQLGTLSALVLLPIIAWGRFIAARATVSNEALYGFLPPSGKKDILVGATLELSLLHTPWRETHGIKSQPESFIGRLAHAFSEGAPIWIGTLIFGGIVVALLLQRWYKFSTVDALLPRAQVTGARGWAPTAFDASVNLVALGTLATIIVYPPALRIMNWMNFGFDFPIVDRYSSAFTPLLAMLALLMIRNRWFAMLLAVIAVLTGLGTVSGAI</sequence>
<dbReference type="RefSeq" id="WP_021199810.1">
    <property type="nucleotide sequence ID" value="NZ_ATAO01000184.1"/>
</dbReference>
<feature type="transmembrane region" description="Helical" evidence="1">
    <location>
        <begin position="161"/>
        <end position="180"/>
    </location>
</feature>
<feature type="transmembrane region" description="Helical" evidence="1">
    <location>
        <begin position="186"/>
        <end position="202"/>
    </location>
</feature>
<name>T5KIA5_MICMQ</name>
<gene>
    <name evidence="2" type="ORF">L687_00690</name>
</gene>
<dbReference type="AlphaFoldDB" id="T5KIA5"/>
<feature type="transmembrane region" description="Helical" evidence="1">
    <location>
        <begin position="209"/>
        <end position="242"/>
    </location>
</feature>
<keyword evidence="1" id="KW-0472">Membrane</keyword>
<accession>T5KIA5</accession>
<evidence type="ECO:0000313" key="2">
    <source>
        <dbReference type="EMBL" id="EQM76979.1"/>
    </source>
</evidence>
<keyword evidence="1" id="KW-1133">Transmembrane helix</keyword>